<evidence type="ECO:0000313" key="11">
    <source>
        <dbReference type="EMBL" id="MCB7389165.1"/>
    </source>
</evidence>
<dbReference type="Proteomes" id="UP001299546">
    <property type="component" value="Unassembled WGS sequence"/>
</dbReference>
<keyword evidence="12" id="KW-1185">Reference proteome</keyword>
<feature type="transmembrane region" description="Helical" evidence="10">
    <location>
        <begin position="49"/>
        <end position="75"/>
    </location>
</feature>
<dbReference type="InterPro" id="IPR002528">
    <property type="entry name" value="MATE_fam"/>
</dbReference>
<dbReference type="PIRSF" id="PIRSF006603">
    <property type="entry name" value="DinF"/>
    <property type="match status" value="1"/>
</dbReference>
<proteinExistence type="inferred from homology"/>
<keyword evidence="4" id="KW-0813">Transport</keyword>
<feature type="transmembrane region" description="Helical" evidence="10">
    <location>
        <begin position="138"/>
        <end position="156"/>
    </location>
</feature>
<dbReference type="InterPro" id="IPR048279">
    <property type="entry name" value="MdtK-like"/>
</dbReference>
<evidence type="ECO:0000256" key="7">
    <source>
        <dbReference type="ARBA" id="ARBA00022989"/>
    </source>
</evidence>
<feature type="transmembrane region" description="Helical" evidence="10">
    <location>
        <begin position="354"/>
        <end position="378"/>
    </location>
</feature>
<protein>
    <recommendedName>
        <fullName evidence="3">Multidrug export protein MepA</fullName>
    </recommendedName>
</protein>
<evidence type="ECO:0000256" key="9">
    <source>
        <dbReference type="ARBA" id="ARBA00023251"/>
    </source>
</evidence>
<evidence type="ECO:0000256" key="5">
    <source>
        <dbReference type="ARBA" id="ARBA00022475"/>
    </source>
</evidence>
<feature type="transmembrane region" description="Helical" evidence="10">
    <location>
        <begin position="416"/>
        <end position="440"/>
    </location>
</feature>
<feature type="transmembrane region" description="Helical" evidence="10">
    <location>
        <begin position="390"/>
        <end position="410"/>
    </location>
</feature>
<evidence type="ECO:0000256" key="1">
    <source>
        <dbReference type="ARBA" id="ARBA00004651"/>
    </source>
</evidence>
<keyword evidence="6 10" id="KW-0812">Transmembrane</keyword>
<dbReference type="EMBL" id="JAJCIS010000019">
    <property type="protein sequence ID" value="MCB7389165.1"/>
    <property type="molecule type" value="Genomic_DNA"/>
</dbReference>
<comment type="caution">
    <text evidence="11">The sequence shown here is derived from an EMBL/GenBank/DDBJ whole genome shotgun (WGS) entry which is preliminary data.</text>
</comment>
<dbReference type="PANTHER" id="PTHR43823:SF3">
    <property type="entry name" value="MULTIDRUG EXPORT PROTEIN MEPA"/>
    <property type="match status" value="1"/>
</dbReference>
<keyword evidence="5" id="KW-1003">Cell membrane</keyword>
<comment type="subcellular location">
    <subcellularLocation>
        <location evidence="1">Cell membrane</location>
        <topology evidence="1">Multi-pass membrane protein</topology>
    </subcellularLocation>
</comment>
<keyword evidence="8 10" id="KW-0472">Membrane</keyword>
<dbReference type="Pfam" id="PF01554">
    <property type="entry name" value="MatE"/>
    <property type="match status" value="2"/>
</dbReference>
<feature type="transmembrane region" description="Helical" evidence="10">
    <location>
        <begin position="96"/>
        <end position="118"/>
    </location>
</feature>
<dbReference type="InterPro" id="IPR051327">
    <property type="entry name" value="MATE_MepA_subfamily"/>
</dbReference>
<dbReference type="RefSeq" id="WP_066730708.1">
    <property type="nucleotide sequence ID" value="NZ_JAJCIQ010000004.1"/>
</dbReference>
<evidence type="ECO:0000256" key="8">
    <source>
        <dbReference type="ARBA" id="ARBA00023136"/>
    </source>
</evidence>
<evidence type="ECO:0000256" key="4">
    <source>
        <dbReference type="ARBA" id="ARBA00022448"/>
    </source>
</evidence>
<dbReference type="NCBIfam" id="TIGR00797">
    <property type="entry name" value="matE"/>
    <property type="match status" value="1"/>
</dbReference>
<name>A0ABS8DL32_9FIRM</name>
<organism evidence="11 12">
    <name type="scientific">Bariatricus massiliensis</name>
    <dbReference type="NCBI Taxonomy" id="1745713"/>
    <lineage>
        <taxon>Bacteria</taxon>
        <taxon>Bacillati</taxon>
        <taxon>Bacillota</taxon>
        <taxon>Clostridia</taxon>
        <taxon>Lachnospirales</taxon>
        <taxon>Lachnospiraceae</taxon>
        <taxon>Bariatricus</taxon>
    </lineage>
</organism>
<evidence type="ECO:0000256" key="6">
    <source>
        <dbReference type="ARBA" id="ARBA00022692"/>
    </source>
</evidence>
<dbReference type="PANTHER" id="PTHR43823">
    <property type="entry name" value="SPORULATION PROTEIN YKVU"/>
    <property type="match status" value="1"/>
</dbReference>
<evidence type="ECO:0000313" key="12">
    <source>
        <dbReference type="Proteomes" id="UP001299546"/>
    </source>
</evidence>
<keyword evidence="9" id="KW-0046">Antibiotic resistance</keyword>
<feature type="transmembrane region" description="Helical" evidence="10">
    <location>
        <begin position="197"/>
        <end position="217"/>
    </location>
</feature>
<gene>
    <name evidence="11" type="ORF">LIZ65_17920</name>
</gene>
<dbReference type="InterPro" id="IPR045070">
    <property type="entry name" value="MATE_MepA-like"/>
</dbReference>
<reference evidence="11 12" key="1">
    <citation type="submission" date="2021-10" db="EMBL/GenBank/DDBJ databases">
        <title>Collection of gut derived symbiotic bacterial strains cultured from healthy donors.</title>
        <authorList>
            <person name="Lin H."/>
            <person name="Littmann E."/>
            <person name="Kohout C."/>
            <person name="Pamer E.G."/>
        </authorList>
    </citation>
    <scope>NUCLEOTIDE SEQUENCE [LARGE SCALE GENOMIC DNA]</scope>
    <source>
        <strain evidence="11 12">DFI.1.165</strain>
    </source>
</reference>
<evidence type="ECO:0000256" key="10">
    <source>
        <dbReference type="SAM" id="Phobius"/>
    </source>
</evidence>
<feature type="transmembrane region" description="Helical" evidence="10">
    <location>
        <begin position="168"/>
        <end position="191"/>
    </location>
</feature>
<accession>A0ABS8DL32</accession>
<evidence type="ECO:0000256" key="3">
    <source>
        <dbReference type="ARBA" id="ARBA00022106"/>
    </source>
</evidence>
<dbReference type="CDD" id="cd13143">
    <property type="entry name" value="MATE_MepA_like"/>
    <property type="match status" value="1"/>
</dbReference>
<feature type="transmembrane region" description="Helical" evidence="10">
    <location>
        <begin position="17"/>
        <end position="37"/>
    </location>
</feature>
<feature type="transmembrane region" description="Helical" evidence="10">
    <location>
        <begin position="326"/>
        <end position="348"/>
    </location>
</feature>
<comment type="similarity">
    <text evidence="2">Belongs to the multi antimicrobial extrusion (MATE) (TC 2.A.66.1) family. MepA subfamily.</text>
</comment>
<evidence type="ECO:0000256" key="2">
    <source>
        <dbReference type="ARBA" id="ARBA00008417"/>
    </source>
</evidence>
<sequence length="453" mass="49129">MHTNQVDFSGENIRHSILSVAAPMLTAQVLNLLYNIIDRIYIGKIPGEGTIALAGLGLCFPIITMVTAFANLFGLGGAPLCSIARGQNDLPLARKIMTNAYFMLLTCGVLLTALGIIFHRPLLYLFGASASTYPYASGYMVIYLLGTIFVMTSLGLNPYINSQGFAKIGMLTVLLGAVSNIILDPIFIFVFHLGVKGAAIATVISQLLSAVWVLGFLRGEKAELRLHFSGFRPDFKCIGQIAALGTASFVMSCTDSLVQIVCNATLSIYGGDIYISAMTVINSVRQIAQTPVMAISDGASPVISYNYGAGAYQRVRKAIRFMTQLGFGYTLIFWGLLSAFPAFFIRIFNRDAGLLAVSVPALHIYFFGFFMMAFQFSGQSVFKSLNKAKHAVFFSILRKAIIVIPLTLLLPRLGNLGVNGVFLAEPISNFIGGLACYITMRATVMPELRHPHS</sequence>
<keyword evidence="7 10" id="KW-1133">Transmembrane helix</keyword>